<name>K3UW02_FUSPC</name>
<dbReference type="EMBL" id="AFNW01000066">
    <property type="protein sequence ID" value="EKJ76791.1"/>
    <property type="molecule type" value="Genomic_DNA"/>
</dbReference>
<evidence type="ECO:0000256" key="1">
    <source>
        <dbReference type="SAM" id="MobiDB-lite"/>
    </source>
</evidence>
<comment type="caution">
    <text evidence="2">The sequence shown here is derived from an EMBL/GenBank/DDBJ whole genome shotgun (WGS) entry which is preliminary data.</text>
</comment>
<dbReference type="HOGENOM" id="CLU_3421369_0_0_1"/>
<dbReference type="GeneID" id="20361596"/>
<evidence type="ECO:0000313" key="3">
    <source>
        <dbReference type="Proteomes" id="UP000007978"/>
    </source>
</evidence>
<evidence type="ECO:0000313" key="2">
    <source>
        <dbReference type="EMBL" id="EKJ76791.1"/>
    </source>
</evidence>
<reference evidence="2 3" key="1">
    <citation type="journal article" date="2012" name="PLoS Pathog.">
        <title>Comparative pathogenomics reveals horizontally acquired novel virulence genes in fungi infecting cereal hosts.</title>
        <authorList>
            <person name="Gardiner D.M."/>
            <person name="McDonald M.C."/>
            <person name="Covarelli L."/>
            <person name="Solomon P.S."/>
            <person name="Rusu A.G."/>
            <person name="Marshall M."/>
            <person name="Kazan K."/>
            <person name="Chakraborty S."/>
            <person name="McDonald B.A."/>
            <person name="Manners J.M."/>
        </authorList>
    </citation>
    <scope>NUCLEOTIDE SEQUENCE [LARGE SCALE GENOMIC DNA]</scope>
    <source>
        <strain evidence="2 3">CS3096</strain>
    </source>
</reference>
<feature type="compositionally biased region" description="Basic and acidic residues" evidence="1">
    <location>
        <begin position="1"/>
        <end position="11"/>
    </location>
</feature>
<accession>K3UW02</accession>
<proteinExistence type="predicted"/>
<protein>
    <submittedName>
        <fullName evidence="2">Uncharacterized protein</fullName>
    </submittedName>
</protein>
<feature type="region of interest" description="Disordered" evidence="1">
    <location>
        <begin position="1"/>
        <end position="24"/>
    </location>
</feature>
<dbReference type="Proteomes" id="UP000007978">
    <property type="component" value="Chromosome 3"/>
</dbReference>
<sequence length="24" mass="3018">MLDRMNAERMRYCKRSSKQQRQTT</sequence>
<dbReference type="AlphaFoldDB" id="K3UW02"/>
<dbReference type="RefSeq" id="XP_061844450.1">
    <property type="nucleotide sequence ID" value="XM_061988436.1"/>
</dbReference>
<gene>
    <name evidence="2" type="ORF">FPSE_02977</name>
</gene>
<organism evidence="2 3">
    <name type="scientific">Fusarium pseudograminearum (strain CS3096)</name>
    <name type="common">Wheat and barley crown-rot fungus</name>
    <dbReference type="NCBI Taxonomy" id="1028729"/>
    <lineage>
        <taxon>Eukaryota</taxon>
        <taxon>Fungi</taxon>
        <taxon>Dikarya</taxon>
        <taxon>Ascomycota</taxon>
        <taxon>Pezizomycotina</taxon>
        <taxon>Sordariomycetes</taxon>
        <taxon>Hypocreomycetidae</taxon>
        <taxon>Hypocreales</taxon>
        <taxon>Nectriaceae</taxon>
        <taxon>Fusarium</taxon>
    </lineage>
</organism>
<keyword evidence="3" id="KW-1185">Reference proteome</keyword>